<dbReference type="InterPro" id="IPR055767">
    <property type="entry name" value="DUF7343"/>
</dbReference>
<accession>A0A927BQX5</accession>
<sequence>MDTNELNEQEMRIWNLWKGTFKRIFGRVVADMSAHTGLSEGDFGVLDRLVQLGGGKLRQQELADSMEWDKSRLSHHLTRMEKRGLVQRKPLATERGIEVSITAAGQSALAEALPVVSKAIRTYFLDQLTDADIESITKLAERTKGDPSV</sequence>
<dbReference type="InterPro" id="IPR039422">
    <property type="entry name" value="MarR/SlyA-like"/>
</dbReference>
<dbReference type="PANTHER" id="PTHR33164">
    <property type="entry name" value="TRANSCRIPTIONAL REGULATOR, MARR FAMILY"/>
    <property type="match status" value="1"/>
</dbReference>
<dbReference type="GO" id="GO:0003700">
    <property type="term" value="F:DNA-binding transcription factor activity"/>
    <property type="evidence" value="ECO:0007669"/>
    <property type="project" value="InterPro"/>
</dbReference>
<dbReference type="AlphaFoldDB" id="A0A927BQX5"/>
<evidence type="ECO:0000313" key="4">
    <source>
        <dbReference type="Proteomes" id="UP000621560"/>
    </source>
</evidence>
<name>A0A927BQX5_9BACL</name>
<dbReference type="EMBL" id="JACXIZ010000005">
    <property type="protein sequence ID" value="MBD2843848.1"/>
    <property type="molecule type" value="Genomic_DNA"/>
</dbReference>
<dbReference type="InterPro" id="IPR036390">
    <property type="entry name" value="WH_DNA-bd_sf"/>
</dbReference>
<evidence type="ECO:0000256" key="1">
    <source>
        <dbReference type="ARBA" id="ARBA00023125"/>
    </source>
</evidence>
<dbReference type="PROSITE" id="PS50995">
    <property type="entry name" value="HTH_MARR_2"/>
    <property type="match status" value="1"/>
</dbReference>
<dbReference type="SUPFAM" id="SSF46785">
    <property type="entry name" value="Winged helix' DNA-binding domain"/>
    <property type="match status" value="1"/>
</dbReference>
<evidence type="ECO:0000259" key="2">
    <source>
        <dbReference type="PROSITE" id="PS50995"/>
    </source>
</evidence>
<comment type="caution">
    <text evidence="3">The sequence shown here is derived from an EMBL/GenBank/DDBJ whole genome shotgun (WGS) entry which is preliminary data.</text>
</comment>
<dbReference type="GO" id="GO:0003677">
    <property type="term" value="F:DNA binding"/>
    <property type="evidence" value="ECO:0007669"/>
    <property type="project" value="UniProtKB-KW"/>
</dbReference>
<keyword evidence="1" id="KW-0238">DNA-binding</keyword>
<proteinExistence type="predicted"/>
<dbReference type="GO" id="GO:0006950">
    <property type="term" value="P:response to stress"/>
    <property type="evidence" value="ECO:0007669"/>
    <property type="project" value="TreeGrafter"/>
</dbReference>
<feature type="domain" description="HTH marR-type" evidence="2">
    <location>
        <begin position="1"/>
        <end position="145"/>
    </location>
</feature>
<keyword evidence="4" id="KW-1185">Reference proteome</keyword>
<evidence type="ECO:0000313" key="3">
    <source>
        <dbReference type="EMBL" id="MBD2843848.1"/>
    </source>
</evidence>
<protein>
    <submittedName>
        <fullName evidence="3">MarR family transcriptional regulator</fullName>
    </submittedName>
</protein>
<reference evidence="3" key="1">
    <citation type="submission" date="2020-09" db="EMBL/GenBank/DDBJ databases">
        <title>A novel bacterium of genus Paenibacillus, isolated from South China Sea.</title>
        <authorList>
            <person name="Huang H."/>
            <person name="Mo K."/>
            <person name="Hu Y."/>
        </authorList>
    </citation>
    <scope>NUCLEOTIDE SEQUENCE</scope>
    <source>
        <strain evidence="3">IB182496</strain>
    </source>
</reference>
<dbReference type="InterPro" id="IPR036388">
    <property type="entry name" value="WH-like_DNA-bd_sf"/>
</dbReference>
<dbReference type="RefSeq" id="WP_190913997.1">
    <property type="nucleotide sequence ID" value="NZ_JACXIZ010000005.1"/>
</dbReference>
<dbReference type="InterPro" id="IPR000835">
    <property type="entry name" value="HTH_MarR-typ"/>
</dbReference>
<dbReference type="Gene3D" id="1.10.10.10">
    <property type="entry name" value="Winged helix-like DNA-binding domain superfamily/Winged helix DNA-binding domain"/>
    <property type="match status" value="1"/>
</dbReference>
<organism evidence="3 4">
    <name type="scientific">Paenibacillus sabuli</name>
    <dbReference type="NCBI Taxonomy" id="2772509"/>
    <lineage>
        <taxon>Bacteria</taxon>
        <taxon>Bacillati</taxon>
        <taxon>Bacillota</taxon>
        <taxon>Bacilli</taxon>
        <taxon>Bacillales</taxon>
        <taxon>Paenibacillaceae</taxon>
        <taxon>Paenibacillus</taxon>
    </lineage>
</organism>
<dbReference type="Pfam" id="PF24034">
    <property type="entry name" value="DUF7343"/>
    <property type="match status" value="1"/>
</dbReference>
<dbReference type="PANTHER" id="PTHR33164:SF99">
    <property type="entry name" value="MARR FAMILY REGULATORY PROTEIN"/>
    <property type="match status" value="1"/>
</dbReference>
<dbReference type="Proteomes" id="UP000621560">
    <property type="component" value="Unassembled WGS sequence"/>
</dbReference>
<gene>
    <name evidence="3" type="ORF">IDH44_01475</name>
</gene>
<dbReference type="SMART" id="SM00347">
    <property type="entry name" value="HTH_MARR"/>
    <property type="match status" value="1"/>
</dbReference>